<dbReference type="AlphaFoldDB" id="A0A6A5XI69"/>
<dbReference type="EMBL" id="ML978072">
    <property type="protein sequence ID" value="KAF2012653.1"/>
    <property type="molecule type" value="Genomic_DNA"/>
</dbReference>
<feature type="compositionally biased region" description="Polar residues" evidence="1">
    <location>
        <begin position="1"/>
        <end position="39"/>
    </location>
</feature>
<dbReference type="RefSeq" id="XP_033380992.1">
    <property type="nucleotide sequence ID" value="XM_033533336.1"/>
</dbReference>
<protein>
    <submittedName>
        <fullName evidence="2">Uncharacterized protein</fullName>
    </submittedName>
</protein>
<proteinExistence type="predicted"/>
<keyword evidence="3" id="KW-1185">Reference proteome</keyword>
<evidence type="ECO:0000256" key="1">
    <source>
        <dbReference type="SAM" id="MobiDB-lite"/>
    </source>
</evidence>
<sequence>MTPTRPSTTAMTSGVGGTAQQHGRQLQHNQKRTSSSFASEETVDKAISNSPVETNSTADEVHNDTSITSETSVPGPNETDSFLDELFRGVDWTSPSTPSGTIQTTMPIPVFSQTVTAGGPPGLSSFGFGAREEEVMEVKYPRGVGLHWWQGSVVGVR</sequence>
<reference evidence="2" key="1">
    <citation type="journal article" date="2020" name="Stud. Mycol.">
        <title>101 Dothideomycetes genomes: a test case for predicting lifestyles and emergence of pathogens.</title>
        <authorList>
            <person name="Haridas S."/>
            <person name="Albert R."/>
            <person name="Binder M."/>
            <person name="Bloem J."/>
            <person name="Labutti K."/>
            <person name="Salamov A."/>
            <person name="Andreopoulos B."/>
            <person name="Baker S."/>
            <person name="Barry K."/>
            <person name="Bills G."/>
            <person name="Bluhm B."/>
            <person name="Cannon C."/>
            <person name="Castanera R."/>
            <person name="Culley D."/>
            <person name="Daum C."/>
            <person name="Ezra D."/>
            <person name="Gonzalez J."/>
            <person name="Henrissat B."/>
            <person name="Kuo A."/>
            <person name="Liang C."/>
            <person name="Lipzen A."/>
            <person name="Lutzoni F."/>
            <person name="Magnuson J."/>
            <person name="Mondo S."/>
            <person name="Nolan M."/>
            <person name="Ohm R."/>
            <person name="Pangilinan J."/>
            <person name="Park H.-J."/>
            <person name="Ramirez L."/>
            <person name="Alfaro M."/>
            <person name="Sun H."/>
            <person name="Tritt A."/>
            <person name="Yoshinaga Y."/>
            <person name="Zwiers L.-H."/>
            <person name="Turgeon B."/>
            <person name="Goodwin S."/>
            <person name="Spatafora J."/>
            <person name="Crous P."/>
            <person name="Grigoriev I."/>
        </authorList>
    </citation>
    <scope>NUCLEOTIDE SEQUENCE</scope>
    <source>
        <strain evidence="2">CBS 175.79</strain>
    </source>
</reference>
<dbReference type="GeneID" id="54290733"/>
<name>A0A6A5XI69_9PLEO</name>
<evidence type="ECO:0000313" key="3">
    <source>
        <dbReference type="Proteomes" id="UP000799778"/>
    </source>
</evidence>
<gene>
    <name evidence="2" type="ORF">BU24DRAFT_484376</name>
</gene>
<evidence type="ECO:0000313" key="2">
    <source>
        <dbReference type="EMBL" id="KAF2012653.1"/>
    </source>
</evidence>
<feature type="region of interest" description="Disordered" evidence="1">
    <location>
        <begin position="1"/>
        <end position="82"/>
    </location>
</feature>
<organism evidence="2 3">
    <name type="scientific">Aaosphaeria arxii CBS 175.79</name>
    <dbReference type="NCBI Taxonomy" id="1450172"/>
    <lineage>
        <taxon>Eukaryota</taxon>
        <taxon>Fungi</taxon>
        <taxon>Dikarya</taxon>
        <taxon>Ascomycota</taxon>
        <taxon>Pezizomycotina</taxon>
        <taxon>Dothideomycetes</taxon>
        <taxon>Pleosporomycetidae</taxon>
        <taxon>Pleosporales</taxon>
        <taxon>Pleosporales incertae sedis</taxon>
        <taxon>Aaosphaeria</taxon>
    </lineage>
</organism>
<dbReference type="Proteomes" id="UP000799778">
    <property type="component" value="Unassembled WGS sequence"/>
</dbReference>
<feature type="compositionally biased region" description="Polar residues" evidence="1">
    <location>
        <begin position="47"/>
        <end position="80"/>
    </location>
</feature>
<accession>A0A6A5XI69</accession>